<dbReference type="InterPro" id="IPR036396">
    <property type="entry name" value="Cyt_P450_sf"/>
</dbReference>
<protein>
    <submittedName>
        <fullName evidence="9">Uncharacterized protein</fullName>
    </submittedName>
</protein>
<proteinExistence type="inferred from homology"/>
<evidence type="ECO:0000256" key="4">
    <source>
        <dbReference type="ARBA" id="ARBA00023002"/>
    </source>
</evidence>
<evidence type="ECO:0000256" key="6">
    <source>
        <dbReference type="ARBA" id="ARBA00023033"/>
    </source>
</evidence>
<dbReference type="GO" id="GO:0020037">
    <property type="term" value="F:heme binding"/>
    <property type="evidence" value="ECO:0007669"/>
    <property type="project" value="InterPro"/>
</dbReference>
<name>A0A8W8JTV2_MAGGI</name>
<keyword evidence="10" id="KW-1185">Reference proteome</keyword>
<organism evidence="9 10">
    <name type="scientific">Magallana gigas</name>
    <name type="common">Pacific oyster</name>
    <name type="synonym">Crassostrea gigas</name>
    <dbReference type="NCBI Taxonomy" id="29159"/>
    <lineage>
        <taxon>Eukaryota</taxon>
        <taxon>Metazoa</taxon>
        <taxon>Spiralia</taxon>
        <taxon>Lophotrochozoa</taxon>
        <taxon>Mollusca</taxon>
        <taxon>Bivalvia</taxon>
        <taxon>Autobranchia</taxon>
        <taxon>Pteriomorphia</taxon>
        <taxon>Ostreida</taxon>
        <taxon>Ostreoidea</taxon>
        <taxon>Ostreidae</taxon>
        <taxon>Magallana</taxon>
    </lineage>
</organism>
<dbReference type="SUPFAM" id="SSF48264">
    <property type="entry name" value="Cytochrome P450"/>
    <property type="match status" value="1"/>
</dbReference>
<evidence type="ECO:0000313" key="10">
    <source>
        <dbReference type="Proteomes" id="UP000005408"/>
    </source>
</evidence>
<dbReference type="InterPro" id="IPR002401">
    <property type="entry name" value="Cyt_P450_E_grp-I"/>
</dbReference>
<comment type="cofactor">
    <cofactor evidence="7">
        <name>heme</name>
        <dbReference type="ChEBI" id="CHEBI:30413"/>
    </cofactor>
</comment>
<dbReference type="PRINTS" id="PR00463">
    <property type="entry name" value="EP450I"/>
</dbReference>
<keyword evidence="6 8" id="KW-0503">Monooxygenase</keyword>
<evidence type="ECO:0000256" key="3">
    <source>
        <dbReference type="ARBA" id="ARBA00022723"/>
    </source>
</evidence>
<keyword evidence="4 8" id="KW-0560">Oxidoreductase</keyword>
<dbReference type="Pfam" id="PF00067">
    <property type="entry name" value="p450"/>
    <property type="match status" value="1"/>
</dbReference>
<dbReference type="GO" id="GO:0042446">
    <property type="term" value="P:hormone biosynthetic process"/>
    <property type="evidence" value="ECO:0007669"/>
    <property type="project" value="TreeGrafter"/>
</dbReference>
<evidence type="ECO:0000256" key="2">
    <source>
        <dbReference type="ARBA" id="ARBA00022617"/>
    </source>
</evidence>
<accession>A0A8W8JTV2</accession>
<reference evidence="9" key="1">
    <citation type="submission" date="2022-08" db="UniProtKB">
        <authorList>
            <consortium name="EnsemblMetazoa"/>
        </authorList>
    </citation>
    <scope>IDENTIFICATION</scope>
    <source>
        <strain evidence="9">05x7-T-G4-1.051#20</strain>
    </source>
</reference>
<evidence type="ECO:0000256" key="8">
    <source>
        <dbReference type="RuleBase" id="RU000461"/>
    </source>
</evidence>
<evidence type="ECO:0000256" key="5">
    <source>
        <dbReference type="ARBA" id="ARBA00023004"/>
    </source>
</evidence>
<sequence>NVIGDVRGPEIRDRQQCPLVEAFVLETLRYISHTPLALHSTREATSIAGYHVEKNTSVLACFWNMHHGDSEWEDPFLFKPERFLQQDGSLKPASDPVRKSFLLFGTGRRSCPGEVFAKSRLYLFLSTLLQSFNVMEPEDHSLPEFDPREMDSGLIMQPKPFKIRFERRKQRF</sequence>
<dbReference type="EnsemblMetazoa" id="G20316.1">
    <property type="protein sequence ID" value="G20316.1:cds"/>
    <property type="gene ID" value="G20316"/>
</dbReference>
<dbReference type="Gene3D" id="1.10.630.10">
    <property type="entry name" value="Cytochrome P450"/>
    <property type="match status" value="1"/>
</dbReference>
<dbReference type="AlphaFoldDB" id="A0A8W8JTV2"/>
<evidence type="ECO:0000256" key="7">
    <source>
        <dbReference type="PIRSR" id="PIRSR602401-1"/>
    </source>
</evidence>
<dbReference type="PANTHER" id="PTHR24289:SF1">
    <property type="entry name" value="STEROID 17-ALPHA-HYDROXYLASE_17,20 LYASE"/>
    <property type="match status" value="1"/>
</dbReference>
<dbReference type="InterPro" id="IPR001128">
    <property type="entry name" value="Cyt_P450"/>
</dbReference>
<feature type="binding site" description="axial binding residue" evidence="7">
    <location>
        <position position="111"/>
    </location>
    <ligand>
        <name>heme</name>
        <dbReference type="ChEBI" id="CHEBI:30413"/>
    </ligand>
    <ligandPart>
        <name>Fe</name>
        <dbReference type="ChEBI" id="CHEBI:18248"/>
    </ligandPart>
</feature>
<dbReference type="InterPro" id="IPR017972">
    <property type="entry name" value="Cyt_P450_CS"/>
</dbReference>
<dbReference type="GO" id="GO:0042448">
    <property type="term" value="P:progesterone metabolic process"/>
    <property type="evidence" value="ECO:0007669"/>
    <property type="project" value="TreeGrafter"/>
</dbReference>
<dbReference type="GO" id="GO:0004508">
    <property type="term" value="F:steroid 17-alpha-monooxygenase activity"/>
    <property type="evidence" value="ECO:0007669"/>
    <property type="project" value="TreeGrafter"/>
</dbReference>
<keyword evidence="3 7" id="KW-0479">Metal-binding</keyword>
<keyword evidence="5 7" id="KW-0408">Iron</keyword>
<comment type="similarity">
    <text evidence="1 8">Belongs to the cytochrome P450 family.</text>
</comment>
<keyword evidence="2 7" id="KW-0349">Heme</keyword>
<dbReference type="PROSITE" id="PS00086">
    <property type="entry name" value="CYTOCHROME_P450"/>
    <property type="match status" value="1"/>
</dbReference>
<dbReference type="Proteomes" id="UP000005408">
    <property type="component" value="Unassembled WGS sequence"/>
</dbReference>
<dbReference type="PANTHER" id="PTHR24289">
    <property type="entry name" value="STEROID 17-ALPHA-HYDROXYLASE/17,20 LYASE"/>
    <property type="match status" value="1"/>
</dbReference>
<evidence type="ECO:0000313" key="9">
    <source>
        <dbReference type="EnsemblMetazoa" id="G20316.1:cds"/>
    </source>
</evidence>
<dbReference type="GO" id="GO:0005506">
    <property type="term" value="F:iron ion binding"/>
    <property type="evidence" value="ECO:0007669"/>
    <property type="project" value="InterPro"/>
</dbReference>
<evidence type="ECO:0000256" key="1">
    <source>
        <dbReference type="ARBA" id="ARBA00010617"/>
    </source>
</evidence>